<evidence type="ECO:0000259" key="1">
    <source>
        <dbReference type="PROSITE" id="PS50994"/>
    </source>
</evidence>
<dbReference type="Pfam" id="PF13276">
    <property type="entry name" value="HTH_21"/>
    <property type="match status" value="1"/>
</dbReference>
<reference evidence="2 3" key="1">
    <citation type="submission" date="2019-12" db="EMBL/GenBank/DDBJ databases">
        <title>Draft genome sequences Bradyrhizobium cajani AMBPC1010, Bradyrhizobium pachyrhizi AMBPC1040 and Bradyrhizobium yuanmingense ALSPC3051, three plant growth promoting strains isolated from nodules of Cajanus cajan L. in Dominican Republic.</title>
        <authorList>
            <person name="Flores-Felix J.D."/>
            <person name="Araujo J."/>
            <person name="Diaz-Alcantara C."/>
            <person name="Gonzalez-Andres F."/>
            <person name="Velazquez E."/>
        </authorList>
    </citation>
    <scope>NUCLEOTIDE SEQUENCE [LARGE SCALE GENOMIC DNA]</scope>
    <source>
        <strain evidence="2 3">1040</strain>
    </source>
</reference>
<dbReference type="SUPFAM" id="SSF53098">
    <property type="entry name" value="Ribonuclease H-like"/>
    <property type="match status" value="1"/>
</dbReference>
<dbReference type="GO" id="GO:0003677">
    <property type="term" value="F:DNA binding"/>
    <property type="evidence" value="ECO:0007669"/>
    <property type="project" value="InterPro"/>
</dbReference>
<name>A0A844T6S9_9BRAD</name>
<dbReference type="InterPro" id="IPR025948">
    <property type="entry name" value="HTH-like_dom"/>
</dbReference>
<dbReference type="InterPro" id="IPR050900">
    <property type="entry name" value="Transposase_IS3/IS150/IS904"/>
</dbReference>
<gene>
    <name evidence="2" type="ORF">GPL21_40160</name>
</gene>
<dbReference type="InterPro" id="IPR012337">
    <property type="entry name" value="RNaseH-like_sf"/>
</dbReference>
<evidence type="ECO:0000313" key="2">
    <source>
        <dbReference type="EMBL" id="MVT71232.1"/>
    </source>
</evidence>
<dbReference type="SUPFAM" id="SSF46689">
    <property type="entry name" value="Homeodomain-like"/>
    <property type="match status" value="1"/>
</dbReference>
<dbReference type="Pfam" id="PF01527">
    <property type="entry name" value="HTH_Tnp_1"/>
    <property type="match status" value="1"/>
</dbReference>
<dbReference type="Gene3D" id="3.30.420.10">
    <property type="entry name" value="Ribonuclease H-like superfamily/Ribonuclease H"/>
    <property type="match status" value="1"/>
</dbReference>
<organism evidence="2 3">
    <name type="scientific">Bradyrhizobium pachyrhizi</name>
    <dbReference type="NCBI Taxonomy" id="280333"/>
    <lineage>
        <taxon>Bacteria</taxon>
        <taxon>Pseudomonadati</taxon>
        <taxon>Pseudomonadota</taxon>
        <taxon>Alphaproteobacteria</taxon>
        <taxon>Hyphomicrobiales</taxon>
        <taxon>Nitrobacteraceae</taxon>
        <taxon>Bradyrhizobium</taxon>
    </lineage>
</organism>
<dbReference type="RefSeq" id="WP_157348820.1">
    <property type="nucleotide sequence ID" value="NZ_WQNF01000066.1"/>
</dbReference>
<dbReference type="PANTHER" id="PTHR46889">
    <property type="entry name" value="TRANSPOSASE INSF FOR INSERTION SEQUENCE IS3B-RELATED"/>
    <property type="match status" value="1"/>
</dbReference>
<dbReference type="Gene3D" id="1.10.10.60">
    <property type="entry name" value="Homeodomain-like"/>
    <property type="match status" value="1"/>
</dbReference>
<dbReference type="InterPro" id="IPR036397">
    <property type="entry name" value="RNaseH_sf"/>
</dbReference>
<dbReference type="PROSITE" id="PS50994">
    <property type="entry name" value="INTEGRASE"/>
    <property type="match status" value="1"/>
</dbReference>
<dbReference type="EMBL" id="WQNF01000066">
    <property type="protein sequence ID" value="MVT71232.1"/>
    <property type="molecule type" value="Genomic_DNA"/>
</dbReference>
<dbReference type="GO" id="GO:0015074">
    <property type="term" value="P:DNA integration"/>
    <property type="evidence" value="ECO:0007669"/>
    <property type="project" value="InterPro"/>
</dbReference>
<proteinExistence type="predicted"/>
<dbReference type="NCBIfam" id="NF033516">
    <property type="entry name" value="transpos_IS3"/>
    <property type="match status" value="1"/>
</dbReference>
<dbReference type="GO" id="GO:0004803">
    <property type="term" value="F:transposase activity"/>
    <property type="evidence" value="ECO:0007669"/>
    <property type="project" value="InterPro"/>
</dbReference>
<dbReference type="InterPro" id="IPR009057">
    <property type="entry name" value="Homeodomain-like_sf"/>
</dbReference>
<keyword evidence="3" id="KW-1185">Reference proteome</keyword>
<protein>
    <submittedName>
        <fullName evidence="2">IS3 family transposase</fullName>
    </submittedName>
</protein>
<accession>A0A844T6S9</accession>
<dbReference type="InterPro" id="IPR001584">
    <property type="entry name" value="Integrase_cat-core"/>
</dbReference>
<dbReference type="AlphaFoldDB" id="A0A844T6S9"/>
<dbReference type="InterPro" id="IPR002514">
    <property type="entry name" value="Transposase_8"/>
</dbReference>
<dbReference type="GO" id="GO:0006313">
    <property type="term" value="P:DNA transposition"/>
    <property type="evidence" value="ECO:0007669"/>
    <property type="project" value="InterPro"/>
</dbReference>
<dbReference type="Proteomes" id="UP000436468">
    <property type="component" value="Unassembled WGS sequence"/>
</dbReference>
<sequence>MQERQRRSFTEEYKRQAAELVVSSGRSITSVGKELGLRDSVLRRWVEKLRQEPASATRRPTTQAAPMPADQAAEIARLREENERLRMERDIIKKSNRDLCRNPDMSFRFIEDHRDAYPVRLMCAVLEVSAAGYYAWRERPLSARATTNTALLAAIRQVHQDSGGRYGSPRVHAALRAQRRGASRGRIERLMHRHGIRAIMAPPRRVRTTNSRHGLPIAPNLIERNFVASAANRIWLADITFIPTAEGWLYLAAVMDLFSRKIVGWAMRDHMQVELASSALKMAIQQQKPEARLIHHSDRGVRYASQDYRAVLSAAGITGSMSRKADCYDNAPMESFFHTLKTELVHHRQYNTRAEAQSDIFAFIEGFYNRTRLHSAIGYTAPSEMELKAT</sequence>
<evidence type="ECO:0000313" key="3">
    <source>
        <dbReference type="Proteomes" id="UP000436468"/>
    </source>
</evidence>
<dbReference type="Pfam" id="PF13333">
    <property type="entry name" value="rve_2"/>
    <property type="match status" value="1"/>
</dbReference>
<comment type="caution">
    <text evidence="2">The sequence shown here is derived from an EMBL/GenBank/DDBJ whole genome shotgun (WGS) entry which is preliminary data.</text>
</comment>
<dbReference type="InterPro" id="IPR048020">
    <property type="entry name" value="Transpos_IS3"/>
</dbReference>
<feature type="domain" description="Integrase catalytic" evidence="1">
    <location>
        <begin position="215"/>
        <end position="390"/>
    </location>
</feature>
<dbReference type="PANTHER" id="PTHR46889:SF4">
    <property type="entry name" value="TRANSPOSASE INSO FOR INSERTION SEQUENCE ELEMENT IS911B-RELATED"/>
    <property type="match status" value="1"/>
</dbReference>
<dbReference type="Pfam" id="PF00665">
    <property type="entry name" value="rve"/>
    <property type="match status" value="1"/>
</dbReference>